<dbReference type="Pfam" id="PF00553">
    <property type="entry name" value="CBM_2"/>
    <property type="match status" value="1"/>
</dbReference>
<evidence type="ECO:0000256" key="1">
    <source>
        <dbReference type="ARBA" id="ARBA00022729"/>
    </source>
</evidence>
<dbReference type="SMART" id="SM00637">
    <property type="entry name" value="CBD_II"/>
    <property type="match status" value="1"/>
</dbReference>
<dbReference type="InterPro" id="IPR051477">
    <property type="entry name" value="Expansin_CellWall"/>
</dbReference>
<sequence length="415" mass="43483">MASRARTWLVAAVAALFLIYALPSAHADPVVGNATYFDALGSPYGGCGIPQAELDSQDFVALNVYNTPGDYNFYPRPVTDAAKVGAWNNGLNCGRFVRVSISDYCTGVNDGAQNQAFCRNGSWVADAYNGATLTMIVADSCGDTNAWCRDDPNHLDLSKPSLNKFAAGLADHWNNRHVSWEYVAAPDYSGDIRIGFLQGAQVYWPAIAVSHLANGIHGVEYYSGGTWQTAKMNGDMGQSYILGGTAPFQIRVRDVNNQLINNGRTYTFGLPSSCGTQCSQAYTATTYTTDSTPSSTPPSTIRDTTPPTTAPTTTPPATAGCTATSTVASQWSGGFQANVTVKAGSTAITGWTATWTFTGGETIGQMWSATYTTSGTAVTAKNVSWNGALGAGASTTFGYTGSGTPSAVSVACTAS</sequence>
<dbReference type="EMBL" id="BOQN01000011">
    <property type="protein sequence ID" value="GIM89245.1"/>
    <property type="molecule type" value="Genomic_DNA"/>
</dbReference>
<feature type="region of interest" description="Disordered" evidence="2">
    <location>
        <begin position="286"/>
        <end position="319"/>
    </location>
</feature>
<dbReference type="GO" id="GO:0004553">
    <property type="term" value="F:hydrolase activity, hydrolyzing O-glycosyl compounds"/>
    <property type="evidence" value="ECO:0007669"/>
    <property type="project" value="InterPro"/>
</dbReference>
<keyword evidence="6" id="KW-1185">Reference proteome</keyword>
<dbReference type="SUPFAM" id="SSF50685">
    <property type="entry name" value="Barwin-like endoglucanases"/>
    <property type="match status" value="1"/>
</dbReference>
<evidence type="ECO:0000259" key="4">
    <source>
        <dbReference type="PROSITE" id="PS51173"/>
    </source>
</evidence>
<organism evidence="5 6">
    <name type="scientific">Paractinoplanes toevensis</name>
    <dbReference type="NCBI Taxonomy" id="571911"/>
    <lineage>
        <taxon>Bacteria</taxon>
        <taxon>Bacillati</taxon>
        <taxon>Actinomycetota</taxon>
        <taxon>Actinomycetes</taxon>
        <taxon>Micromonosporales</taxon>
        <taxon>Micromonosporaceae</taxon>
        <taxon>Paractinoplanes</taxon>
    </lineage>
</organism>
<dbReference type="PANTHER" id="PTHR31836:SF28">
    <property type="entry name" value="SRCR DOMAIN-CONTAINING PROTEIN-RELATED"/>
    <property type="match status" value="1"/>
</dbReference>
<dbReference type="SUPFAM" id="SSF49384">
    <property type="entry name" value="Carbohydrate-binding domain"/>
    <property type="match status" value="1"/>
</dbReference>
<gene>
    <name evidence="5" type="ORF">Ato02nite_010380</name>
</gene>
<dbReference type="Proteomes" id="UP000677082">
    <property type="component" value="Unassembled WGS sequence"/>
</dbReference>
<feature type="chain" id="PRO_5037793325" evidence="3">
    <location>
        <begin position="28"/>
        <end position="415"/>
    </location>
</feature>
<name>A0A919T7E3_9ACTN</name>
<evidence type="ECO:0000313" key="5">
    <source>
        <dbReference type="EMBL" id="GIM89245.1"/>
    </source>
</evidence>
<keyword evidence="1 3" id="KW-0732">Signal</keyword>
<protein>
    <submittedName>
        <fullName evidence="5">Cellulose-binding protein II</fullName>
    </submittedName>
</protein>
<dbReference type="InterPro" id="IPR001919">
    <property type="entry name" value="CBD2"/>
</dbReference>
<dbReference type="Gene3D" id="2.60.40.760">
    <property type="entry name" value="Expansin, cellulose-binding-like domain"/>
    <property type="match status" value="1"/>
</dbReference>
<dbReference type="PROSITE" id="PS51173">
    <property type="entry name" value="CBM2"/>
    <property type="match status" value="1"/>
</dbReference>
<dbReference type="GO" id="GO:0005975">
    <property type="term" value="P:carbohydrate metabolic process"/>
    <property type="evidence" value="ECO:0007669"/>
    <property type="project" value="InterPro"/>
</dbReference>
<evidence type="ECO:0000313" key="6">
    <source>
        <dbReference type="Proteomes" id="UP000677082"/>
    </source>
</evidence>
<accession>A0A919T7E3</accession>
<evidence type="ECO:0000256" key="2">
    <source>
        <dbReference type="SAM" id="MobiDB-lite"/>
    </source>
</evidence>
<comment type="caution">
    <text evidence="5">The sequence shown here is derived from an EMBL/GenBank/DDBJ whole genome shotgun (WGS) entry which is preliminary data.</text>
</comment>
<dbReference type="RefSeq" id="WP_246606120.1">
    <property type="nucleotide sequence ID" value="NZ_BOQN01000011.1"/>
</dbReference>
<dbReference type="InterPro" id="IPR008965">
    <property type="entry name" value="CBM2/CBM3_carb-bd_dom_sf"/>
</dbReference>
<proteinExistence type="predicted"/>
<dbReference type="InterPro" id="IPR036908">
    <property type="entry name" value="RlpA-like_sf"/>
</dbReference>
<dbReference type="PANTHER" id="PTHR31836">
    <property type="match status" value="1"/>
</dbReference>
<dbReference type="GO" id="GO:0030247">
    <property type="term" value="F:polysaccharide binding"/>
    <property type="evidence" value="ECO:0007669"/>
    <property type="project" value="UniProtKB-UniRule"/>
</dbReference>
<feature type="signal peptide" evidence="3">
    <location>
        <begin position="1"/>
        <end position="27"/>
    </location>
</feature>
<evidence type="ECO:0000256" key="3">
    <source>
        <dbReference type="SAM" id="SignalP"/>
    </source>
</evidence>
<dbReference type="Gene3D" id="2.60.40.290">
    <property type="match status" value="1"/>
</dbReference>
<dbReference type="AlphaFoldDB" id="A0A919T7E3"/>
<dbReference type="InterPro" id="IPR012291">
    <property type="entry name" value="CBM2_carb-bd_dom_sf"/>
</dbReference>
<dbReference type="InterPro" id="IPR036749">
    <property type="entry name" value="Expansin_CBD_sf"/>
</dbReference>
<reference evidence="5 6" key="1">
    <citation type="submission" date="2021-03" db="EMBL/GenBank/DDBJ databases">
        <title>Whole genome shotgun sequence of Actinoplanes toevensis NBRC 105298.</title>
        <authorList>
            <person name="Komaki H."/>
            <person name="Tamura T."/>
        </authorList>
    </citation>
    <scope>NUCLEOTIDE SEQUENCE [LARGE SCALE GENOMIC DNA]</scope>
    <source>
        <strain evidence="5 6">NBRC 105298</strain>
    </source>
</reference>
<feature type="domain" description="CBM2" evidence="4">
    <location>
        <begin position="314"/>
        <end position="415"/>
    </location>
</feature>